<name>A0A4Y2X273_ARAVE</name>
<dbReference type="EMBL" id="BGPR01070136">
    <property type="protein sequence ID" value="GBO43641.1"/>
    <property type="molecule type" value="Genomic_DNA"/>
</dbReference>
<gene>
    <name evidence="1" type="ORF">AVEN_224794_1</name>
</gene>
<evidence type="ECO:0000313" key="1">
    <source>
        <dbReference type="EMBL" id="GBO43641.1"/>
    </source>
</evidence>
<sequence>MPKLLVEIQASHVGIGKTTFAQKLNYPWVDDCINLVESDPAFYYESKRNVFKSDTDNEILRAHLVLENATAMLDLRPIVVRFG</sequence>
<dbReference type="Proteomes" id="UP000499080">
    <property type="component" value="Unassembled WGS sequence"/>
</dbReference>
<dbReference type="AlphaFoldDB" id="A0A4Y2X273"/>
<accession>A0A4Y2X273</accession>
<comment type="caution">
    <text evidence="1">The sequence shown here is derived from an EMBL/GenBank/DDBJ whole genome shotgun (WGS) entry which is preliminary data.</text>
</comment>
<dbReference type="OrthoDB" id="10400331at2759"/>
<keyword evidence="2" id="KW-1185">Reference proteome</keyword>
<proteinExistence type="predicted"/>
<reference evidence="1 2" key="1">
    <citation type="journal article" date="2019" name="Sci. Rep.">
        <title>Orb-weaving spider Araneus ventricosus genome elucidates the spidroin gene catalogue.</title>
        <authorList>
            <person name="Kono N."/>
            <person name="Nakamura H."/>
            <person name="Ohtoshi R."/>
            <person name="Moran D.A.P."/>
            <person name="Shinohara A."/>
            <person name="Yoshida Y."/>
            <person name="Fujiwara M."/>
            <person name="Mori M."/>
            <person name="Tomita M."/>
            <person name="Arakawa K."/>
        </authorList>
    </citation>
    <scope>NUCLEOTIDE SEQUENCE [LARGE SCALE GENOMIC DNA]</scope>
</reference>
<protein>
    <submittedName>
        <fullName evidence="1">Uncharacterized protein</fullName>
    </submittedName>
</protein>
<organism evidence="1 2">
    <name type="scientific">Araneus ventricosus</name>
    <name type="common">Orbweaver spider</name>
    <name type="synonym">Epeira ventricosa</name>
    <dbReference type="NCBI Taxonomy" id="182803"/>
    <lineage>
        <taxon>Eukaryota</taxon>
        <taxon>Metazoa</taxon>
        <taxon>Ecdysozoa</taxon>
        <taxon>Arthropoda</taxon>
        <taxon>Chelicerata</taxon>
        <taxon>Arachnida</taxon>
        <taxon>Araneae</taxon>
        <taxon>Araneomorphae</taxon>
        <taxon>Entelegynae</taxon>
        <taxon>Araneoidea</taxon>
        <taxon>Araneidae</taxon>
        <taxon>Araneus</taxon>
    </lineage>
</organism>
<evidence type="ECO:0000313" key="2">
    <source>
        <dbReference type="Proteomes" id="UP000499080"/>
    </source>
</evidence>